<dbReference type="Proteomes" id="UP000008522">
    <property type="component" value="Chromosome"/>
</dbReference>
<proteinExistence type="predicted"/>
<organism evidence="1 2">
    <name type="scientific">Brachyspira intermedia (strain ATCC 51140 / PWS/A)</name>
    <name type="common">Serpulina intermedia</name>
    <dbReference type="NCBI Taxonomy" id="1045858"/>
    <lineage>
        <taxon>Bacteria</taxon>
        <taxon>Pseudomonadati</taxon>
        <taxon>Spirochaetota</taxon>
        <taxon>Spirochaetia</taxon>
        <taxon>Brachyspirales</taxon>
        <taxon>Brachyspiraceae</taxon>
        <taxon>Brachyspira</taxon>
    </lineage>
</organism>
<dbReference type="HOGENOM" id="CLU_3150182_0_0_12"/>
<protein>
    <submittedName>
        <fullName evidence="1">Uncharacterized protein</fullName>
    </submittedName>
</protein>
<dbReference type="GeneID" id="44971448"/>
<evidence type="ECO:0000313" key="1">
    <source>
        <dbReference type="EMBL" id="AEM22208.1"/>
    </source>
</evidence>
<dbReference type="EMBL" id="CP002874">
    <property type="protein sequence ID" value="AEM22208.1"/>
    <property type="molecule type" value="Genomic_DNA"/>
</dbReference>
<gene>
    <name evidence="1" type="ordered locus">Bint_1589</name>
</gene>
<name>G0EI49_BRAIP</name>
<dbReference type="RefSeq" id="WP_014488034.1">
    <property type="nucleotide sequence ID" value="NC_017243.1"/>
</dbReference>
<dbReference type="AlphaFoldDB" id="G0EI49"/>
<sequence>MTARYRLVIIDENSTEQAWYGGSDETVQPDENTICTKYGFVFGYIQNY</sequence>
<dbReference type="PATRIC" id="fig|1045858.4.peg.1589"/>
<accession>G0EI49</accession>
<keyword evidence="2" id="KW-1185">Reference proteome</keyword>
<dbReference type="KEGG" id="bip:Bint_1589"/>
<evidence type="ECO:0000313" key="2">
    <source>
        <dbReference type="Proteomes" id="UP000008522"/>
    </source>
</evidence>
<reference evidence="1 2" key="1">
    <citation type="journal article" date="2011" name="BMC Genomics">
        <title>Complete genome sequence of Brachyspira intermedia reveals unique genomic features in Brachyspira species and phage-mediated horizontal gene transfer.</title>
        <authorList>
            <person name="Hafstrom T."/>
            <person name="Jansson D.S."/>
            <person name="Segerman B."/>
        </authorList>
    </citation>
    <scope>NUCLEOTIDE SEQUENCE [LARGE SCALE GENOMIC DNA]</scope>
    <source>
        <strain evidence="2">ATCC 51140 / PWS/A</strain>
    </source>
</reference>